<comment type="caution">
    <text evidence="1">The sequence shown here is derived from an EMBL/GenBank/DDBJ whole genome shotgun (WGS) entry which is preliminary data.</text>
</comment>
<evidence type="ECO:0008006" key="3">
    <source>
        <dbReference type="Google" id="ProtNLM"/>
    </source>
</evidence>
<sequence length="100" mass="11457">MIPHIPDDPAARLRRKEDLLLASEVMRGQAVAAVCDLGERGDRWGRRWLWLQGWLADPAVRALLGGGAAFFATAGRSRRARLWRWARGAWVVWRLWRRAA</sequence>
<name>A0ABW7GYT0_9BURK</name>
<protein>
    <recommendedName>
        <fullName evidence="3">YqjK-like protein</fullName>
    </recommendedName>
</protein>
<dbReference type="Proteomes" id="UP001606303">
    <property type="component" value="Unassembled WGS sequence"/>
</dbReference>
<keyword evidence="2" id="KW-1185">Reference proteome</keyword>
<gene>
    <name evidence="1" type="ORF">ACG01O_10980</name>
</gene>
<organism evidence="1 2">
    <name type="scientific">Pelomonas baiyunensis</name>
    <dbReference type="NCBI Taxonomy" id="3299026"/>
    <lineage>
        <taxon>Bacteria</taxon>
        <taxon>Pseudomonadati</taxon>
        <taxon>Pseudomonadota</taxon>
        <taxon>Betaproteobacteria</taxon>
        <taxon>Burkholderiales</taxon>
        <taxon>Sphaerotilaceae</taxon>
        <taxon>Roseateles</taxon>
    </lineage>
</organism>
<dbReference type="EMBL" id="JBIGIB010000003">
    <property type="protein sequence ID" value="MFG6467131.1"/>
    <property type="molecule type" value="Genomic_DNA"/>
</dbReference>
<reference evidence="1 2" key="1">
    <citation type="submission" date="2024-08" db="EMBL/GenBank/DDBJ databases">
        <authorList>
            <person name="Lu H."/>
        </authorList>
    </citation>
    <scope>NUCLEOTIDE SEQUENCE [LARGE SCALE GENOMIC DNA]</scope>
    <source>
        <strain evidence="1 2">BYS87W</strain>
    </source>
</reference>
<evidence type="ECO:0000313" key="2">
    <source>
        <dbReference type="Proteomes" id="UP001606303"/>
    </source>
</evidence>
<evidence type="ECO:0000313" key="1">
    <source>
        <dbReference type="EMBL" id="MFG6467131.1"/>
    </source>
</evidence>
<dbReference type="RefSeq" id="WP_394384444.1">
    <property type="nucleotide sequence ID" value="NZ_JBIGIB010000003.1"/>
</dbReference>
<accession>A0ABW7GYT0</accession>
<proteinExistence type="predicted"/>